<comment type="caution">
    <text evidence="1">The sequence shown here is derived from an EMBL/GenBank/DDBJ whole genome shotgun (WGS) entry which is preliminary data.</text>
</comment>
<reference evidence="1 2" key="1">
    <citation type="submission" date="2023-07" db="EMBL/GenBank/DDBJ databases">
        <title>Genomic Encyclopedia of Type Strains, Phase IV (KMG-IV): sequencing the most valuable type-strain genomes for metagenomic binning, comparative biology and taxonomic classification.</title>
        <authorList>
            <person name="Goeker M."/>
        </authorList>
    </citation>
    <scope>NUCLEOTIDE SEQUENCE [LARGE SCALE GENOMIC DNA]</scope>
    <source>
        <strain evidence="1 2">DSM 9768</strain>
    </source>
</reference>
<evidence type="ECO:0000313" key="1">
    <source>
        <dbReference type="EMBL" id="MDQ0255683.1"/>
    </source>
</evidence>
<dbReference type="Proteomes" id="UP001230005">
    <property type="component" value="Unassembled WGS sequence"/>
</dbReference>
<gene>
    <name evidence="1" type="ORF">J2S74_003065</name>
</gene>
<name>A0ABT9ZZ14_9BACI</name>
<sequence>MANIVFEVFPRPSYTEFKGGVAIMEITADAASFLLQLMERQNKGAIRIGYNENSM</sequence>
<accession>A0ABT9ZZ14</accession>
<dbReference type="RefSeq" id="WP_307326749.1">
    <property type="nucleotide sequence ID" value="NZ_JAUSUG010000012.1"/>
</dbReference>
<keyword evidence="2" id="KW-1185">Reference proteome</keyword>
<evidence type="ECO:0000313" key="2">
    <source>
        <dbReference type="Proteomes" id="UP001230005"/>
    </source>
</evidence>
<protein>
    <submittedName>
        <fullName evidence="1">Uncharacterized protein</fullName>
    </submittedName>
</protein>
<proteinExistence type="predicted"/>
<dbReference type="EMBL" id="JAUSUG010000012">
    <property type="protein sequence ID" value="MDQ0255683.1"/>
    <property type="molecule type" value="Genomic_DNA"/>
</dbReference>
<organism evidence="1 2">
    <name type="scientific">Evansella vedderi</name>
    <dbReference type="NCBI Taxonomy" id="38282"/>
    <lineage>
        <taxon>Bacteria</taxon>
        <taxon>Bacillati</taxon>
        <taxon>Bacillota</taxon>
        <taxon>Bacilli</taxon>
        <taxon>Bacillales</taxon>
        <taxon>Bacillaceae</taxon>
        <taxon>Evansella</taxon>
    </lineage>
</organism>